<evidence type="ECO:0000313" key="1">
    <source>
        <dbReference type="Proteomes" id="UP000887572"/>
    </source>
</evidence>
<proteinExistence type="predicted"/>
<accession>A0A914HXR7</accession>
<name>A0A914HXR7_GLORO</name>
<dbReference type="Proteomes" id="UP000887572">
    <property type="component" value="Unplaced"/>
</dbReference>
<evidence type="ECO:0000313" key="2">
    <source>
        <dbReference type="WBParaSite" id="Gr19_v10_g4753.t1"/>
    </source>
</evidence>
<organism evidence="1 2">
    <name type="scientific">Globodera rostochiensis</name>
    <name type="common">Golden nematode worm</name>
    <name type="synonym">Heterodera rostochiensis</name>
    <dbReference type="NCBI Taxonomy" id="31243"/>
    <lineage>
        <taxon>Eukaryota</taxon>
        <taxon>Metazoa</taxon>
        <taxon>Ecdysozoa</taxon>
        <taxon>Nematoda</taxon>
        <taxon>Chromadorea</taxon>
        <taxon>Rhabditida</taxon>
        <taxon>Tylenchina</taxon>
        <taxon>Tylenchomorpha</taxon>
        <taxon>Tylenchoidea</taxon>
        <taxon>Heteroderidae</taxon>
        <taxon>Heteroderinae</taxon>
        <taxon>Globodera</taxon>
    </lineage>
</organism>
<reference evidence="2" key="1">
    <citation type="submission" date="2022-11" db="UniProtKB">
        <authorList>
            <consortium name="WormBaseParasite"/>
        </authorList>
    </citation>
    <scope>IDENTIFICATION</scope>
</reference>
<keyword evidence="1" id="KW-1185">Reference proteome</keyword>
<dbReference type="AlphaFoldDB" id="A0A914HXR7"/>
<dbReference type="WBParaSite" id="Gr19_v10_g4753.t1">
    <property type="protein sequence ID" value="Gr19_v10_g4753.t1"/>
    <property type="gene ID" value="Gr19_v10_g4753"/>
</dbReference>
<protein>
    <submittedName>
        <fullName evidence="2">Uncharacterized protein</fullName>
    </submittedName>
</protein>
<sequence length="138" mass="15891">MRSHDFDGGGVLGATNTQRKQLLVVRRRCGWLSGGGSFFAYKYTQHNPSSNRCGRIHTVARKRGSGTNAKSELGAVLPPVLFRRSQFVQWRSLSEESTRDGRRLNGRMLQQKMIIFIVFINHTRIHPMIFNTFNHFQR</sequence>